<accession>A0AA35U169</accession>
<protein>
    <submittedName>
        <fullName evidence="2">Uncharacterized protein</fullName>
    </submittedName>
</protein>
<sequence length="210" mass="23661">MKGQEIVVWSQVLAVRTLPLTCGGIPFKTTLREKKKATRIYMSLKDETRDEDLPYEPYDYKRDILLNGPALSRSKYVPSTLTIGTKPQTEAATEEDDCTGDSGMGTGSDSAVEDSKSHRKAATDVEDATEKENFYTALREGTKERGMAFMAWLYTALSFIDIHNSFFAAHSYQVLKRGSALREGTKERGMAFMAWLQLYLISRHNHICLL</sequence>
<feature type="region of interest" description="Disordered" evidence="1">
    <location>
        <begin position="84"/>
        <end position="125"/>
    </location>
</feature>
<dbReference type="AlphaFoldDB" id="A0AA35U169"/>
<evidence type="ECO:0000313" key="3">
    <source>
        <dbReference type="Proteomes" id="UP001174909"/>
    </source>
</evidence>
<proteinExistence type="predicted"/>
<comment type="caution">
    <text evidence="2">The sequence shown here is derived from an EMBL/GenBank/DDBJ whole genome shotgun (WGS) entry which is preliminary data.</text>
</comment>
<dbReference type="Proteomes" id="UP001174909">
    <property type="component" value="Unassembled WGS sequence"/>
</dbReference>
<gene>
    <name evidence="2" type="ORF">GBAR_LOCUS31677</name>
</gene>
<reference evidence="2" key="1">
    <citation type="submission" date="2023-03" db="EMBL/GenBank/DDBJ databases">
        <authorList>
            <person name="Steffen K."/>
            <person name="Cardenas P."/>
        </authorList>
    </citation>
    <scope>NUCLEOTIDE SEQUENCE</scope>
</reference>
<evidence type="ECO:0000256" key="1">
    <source>
        <dbReference type="SAM" id="MobiDB-lite"/>
    </source>
</evidence>
<name>A0AA35U169_GEOBA</name>
<evidence type="ECO:0000313" key="2">
    <source>
        <dbReference type="EMBL" id="CAI8058273.1"/>
    </source>
</evidence>
<keyword evidence="3" id="KW-1185">Reference proteome</keyword>
<organism evidence="2 3">
    <name type="scientific">Geodia barretti</name>
    <name type="common">Barrett's horny sponge</name>
    <dbReference type="NCBI Taxonomy" id="519541"/>
    <lineage>
        <taxon>Eukaryota</taxon>
        <taxon>Metazoa</taxon>
        <taxon>Porifera</taxon>
        <taxon>Demospongiae</taxon>
        <taxon>Heteroscleromorpha</taxon>
        <taxon>Tetractinellida</taxon>
        <taxon>Astrophorina</taxon>
        <taxon>Geodiidae</taxon>
        <taxon>Geodia</taxon>
    </lineage>
</organism>
<dbReference type="EMBL" id="CASHTH010004499">
    <property type="protein sequence ID" value="CAI8058273.1"/>
    <property type="molecule type" value="Genomic_DNA"/>
</dbReference>